<dbReference type="Proteomes" id="UP001150569">
    <property type="component" value="Unassembled WGS sequence"/>
</dbReference>
<proteinExistence type="inferred from homology"/>
<evidence type="ECO:0000313" key="6">
    <source>
        <dbReference type="EMBL" id="KAJ1917837.1"/>
    </source>
</evidence>
<dbReference type="InterPro" id="IPR009068">
    <property type="entry name" value="uS15_NS1_RNA-bd_sf"/>
</dbReference>
<dbReference type="GO" id="GO:0006412">
    <property type="term" value="P:translation"/>
    <property type="evidence" value="ECO:0007669"/>
    <property type="project" value="InterPro"/>
</dbReference>
<evidence type="ECO:0000256" key="2">
    <source>
        <dbReference type="ARBA" id="ARBA00022980"/>
    </source>
</evidence>
<protein>
    <submittedName>
        <fullName evidence="7">Ribosomal 40S subunit protein S13</fullName>
    </submittedName>
</protein>
<name>A0A9W8AER2_9FUNG</name>
<dbReference type="SUPFAM" id="SSF47060">
    <property type="entry name" value="S15/NS1 RNA-binding domain"/>
    <property type="match status" value="1"/>
</dbReference>
<keyword evidence="2 4" id="KW-0689">Ribosomal protein</keyword>
<dbReference type="InterPro" id="IPR023029">
    <property type="entry name" value="Ribosomal_uS15_arc_euk"/>
</dbReference>
<dbReference type="PROSITE" id="PS00362">
    <property type="entry name" value="RIBOSOMAL_S15"/>
    <property type="match status" value="1"/>
</dbReference>
<evidence type="ECO:0000313" key="8">
    <source>
        <dbReference type="Proteomes" id="UP001150569"/>
    </source>
</evidence>
<dbReference type="SMART" id="SM01386">
    <property type="entry name" value="Ribosomal_S13_N"/>
    <property type="match status" value="1"/>
</dbReference>
<evidence type="ECO:0000256" key="3">
    <source>
        <dbReference type="ARBA" id="ARBA00023274"/>
    </source>
</evidence>
<reference evidence="7" key="1">
    <citation type="submission" date="2022-07" db="EMBL/GenBank/DDBJ databases">
        <title>Phylogenomic reconstructions and comparative analyses of Kickxellomycotina fungi.</title>
        <authorList>
            <person name="Reynolds N.K."/>
            <person name="Stajich J.E."/>
            <person name="Barry K."/>
            <person name="Grigoriev I.V."/>
            <person name="Crous P."/>
            <person name="Smith M.E."/>
        </authorList>
    </citation>
    <scope>NUCLEOTIDE SEQUENCE</scope>
    <source>
        <strain evidence="7">RSA 861</strain>
    </source>
</reference>
<comment type="similarity">
    <text evidence="1 4">Belongs to the universal ribosomal protein uS15 family.</text>
</comment>
<dbReference type="PANTHER" id="PTHR11885:SF6">
    <property type="entry name" value="SMALL RIBOSOMAL SUBUNIT PROTEIN US15"/>
    <property type="match status" value="1"/>
</dbReference>
<dbReference type="CDD" id="cd00353">
    <property type="entry name" value="Ribosomal_S15p_S13e"/>
    <property type="match status" value="1"/>
</dbReference>
<dbReference type="GO" id="GO:0070181">
    <property type="term" value="F:small ribosomal subunit rRNA binding"/>
    <property type="evidence" value="ECO:0007669"/>
    <property type="project" value="TreeGrafter"/>
</dbReference>
<dbReference type="InterPro" id="IPR000589">
    <property type="entry name" value="Ribosomal_uS15"/>
</dbReference>
<feature type="domain" description="Small ribosomal subunit protein uS15 N-terminal" evidence="5">
    <location>
        <begin position="1"/>
        <end position="60"/>
    </location>
</feature>
<dbReference type="NCBIfam" id="NF006331">
    <property type="entry name" value="PRK08561.1"/>
    <property type="match status" value="1"/>
</dbReference>
<keyword evidence="3 4" id="KW-0687">Ribonucleoprotein</keyword>
<comment type="caution">
    <text evidence="7">The sequence shown here is derived from an EMBL/GenBank/DDBJ whole genome shotgun (WGS) entry which is preliminary data.</text>
</comment>
<dbReference type="Pfam" id="PF00312">
    <property type="entry name" value="Ribosomal_S15"/>
    <property type="match status" value="1"/>
</dbReference>
<dbReference type="FunFam" id="1.10.287.10:FF:000003">
    <property type="entry name" value="40S ribosomal protein S13"/>
    <property type="match status" value="1"/>
</dbReference>
<accession>A0A9W8AER2</accession>
<dbReference type="PANTHER" id="PTHR11885">
    <property type="entry name" value="RIBOSOMAL PROTEIN S15P/S13E"/>
    <property type="match status" value="1"/>
</dbReference>
<dbReference type="GO" id="GO:0003735">
    <property type="term" value="F:structural constituent of ribosome"/>
    <property type="evidence" value="ECO:0007669"/>
    <property type="project" value="InterPro"/>
</dbReference>
<sequence>MGRMHNPGKGISRSCKPYRRTAPTWVKTSAEEVVETICKLAKKGIPPSQIGGQLRDSHGIPFVKAVTGTQIVRILKANGLAPTIPEDLYHMIKKAVTIRKHMERTRKDKDAKYRLILLESRIHRLARYYKTCSKLPPNWK</sequence>
<dbReference type="OrthoDB" id="623277at2759"/>
<evidence type="ECO:0000259" key="5">
    <source>
        <dbReference type="SMART" id="SM01386"/>
    </source>
</evidence>
<dbReference type="Gene3D" id="1.10.287.10">
    <property type="entry name" value="S15/NS1, RNA-binding"/>
    <property type="match status" value="1"/>
</dbReference>
<evidence type="ECO:0000256" key="4">
    <source>
        <dbReference type="RuleBase" id="RU003919"/>
    </source>
</evidence>
<dbReference type="InterPro" id="IPR012606">
    <property type="entry name" value="Ribosomal_uS15_N"/>
</dbReference>
<dbReference type="Gene3D" id="4.10.860.130">
    <property type="match status" value="1"/>
</dbReference>
<evidence type="ECO:0000313" key="7">
    <source>
        <dbReference type="EMBL" id="KAJ1929197.1"/>
    </source>
</evidence>
<dbReference type="SMART" id="SM01387">
    <property type="entry name" value="Ribosomal_S15"/>
    <property type="match status" value="1"/>
</dbReference>
<dbReference type="Pfam" id="PF08069">
    <property type="entry name" value="Ribosomal_S13_N"/>
    <property type="match status" value="1"/>
</dbReference>
<dbReference type="FunFam" id="4.10.860.130:FF:000001">
    <property type="entry name" value="40S ribosomal protein S13"/>
    <property type="match status" value="1"/>
</dbReference>
<dbReference type="GO" id="GO:0005730">
    <property type="term" value="C:nucleolus"/>
    <property type="evidence" value="ECO:0007669"/>
    <property type="project" value="TreeGrafter"/>
</dbReference>
<gene>
    <name evidence="7" type="primary">RPS13_1</name>
    <name evidence="6" type="synonym">RPS13_2</name>
    <name evidence="7" type="ORF">IWQ60_001366</name>
    <name evidence="6" type="ORF">IWQ60_007659</name>
</gene>
<dbReference type="AlphaFoldDB" id="A0A9W8AER2"/>
<dbReference type="HAMAP" id="MF_01343_A">
    <property type="entry name" value="Ribosomal_uS15_A"/>
    <property type="match status" value="1"/>
</dbReference>
<organism evidence="7 8">
    <name type="scientific">Tieghemiomyces parasiticus</name>
    <dbReference type="NCBI Taxonomy" id="78921"/>
    <lineage>
        <taxon>Eukaryota</taxon>
        <taxon>Fungi</taxon>
        <taxon>Fungi incertae sedis</taxon>
        <taxon>Zoopagomycota</taxon>
        <taxon>Kickxellomycotina</taxon>
        <taxon>Dimargaritomycetes</taxon>
        <taxon>Dimargaritales</taxon>
        <taxon>Dimargaritaceae</taxon>
        <taxon>Tieghemiomyces</taxon>
    </lineage>
</organism>
<dbReference type="EMBL" id="JANBPT010000043">
    <property type="protein sequence ID" value="KAJ1929197.1"/>
    <property type="molecule type" value="Genomic_DNA"/>
</dbReference>
<evidence type="ECO:0000256" key="1">
    <source>
        <dbReference type="ARBA" id="ARBA00008434"/>
    </source>
</evidence>
<dbReference type="GO" id="GO:0022627">
    <property type="term" value="C:cytosolic small ribosomal subunit"/>
    <property type="evidence" value="ECO:0007669"/>
    <property type="project" value="TreeGrafter"/>
</dbReference>
<keyword evidence="8" id="KW-1185">Reference proteome</keyword>
<dbReference type="EMBL" id="JANBPT010000525">
    <property type="protein sequence ID" value="KAJ1917837.1"/>
    <property type="molecule type" value="Genomic_DNA"/>
</dbReference>